<keyword evidence="1" id="KW-0378">Hydrolase</keyword>
<keyword evidence="4" id="KW-1185">Reference proteome</keyword>
<dbReference type="PANTHER" id="PTHR23088">
    <property type="entry name" value="NITRILASE-RELATED"/>
    <property type="match status" value="1"/>
</dbReference>
<dbReference type="OrthoDB" id="10250282at2759"/>
<dbReference type="PROSITE" id="PS50263">
    <property type="entry name" value="CN_HYDROLASE"/>
    <property type="match status" value="1"/>
</dbReference>
<dbReference type="InterPro" id="IPR045254">
    <property type="entry name" value="Nit1/2_C-N_Hydrolase"/>
</dbReference>
<dbReference type="PANTHER" id="PTHR23088:SF27">
    <property type="entry name" value="DEAMINATED GLUTATHIONE AMIDASE"/>
    <property type="match status" value="1"/>
</dbReference>
<dbReference type="AlphaFoldDB" id="A0A448Z642"/>
<evidence type="ECO:0000256" key="1">
    <source>
        <dbReference type="ARBA" id="ARBA00022801"/>
    </source>
</evidence>
<accession>A0A448Z642</accession>
<reference evidence="3 4" key="1">
    <citation type="submission" date="2019-01" db="EMBL/GenBank/DDBJ databases">
        <authorList>
            <person name="Ferrante I. M."/>
        </authorList>
    </citation>
    <scope>NUCLEOTIDE SEQUENCE [LARGE SCALE GENOMIC DNA]</scope>
    <source>
        <strain evidence="3 4">B856</strain>
    </source>
</reference>
<sequence length="406" mass="42448">MRARTLVAALGTRNIARASTPLFFGGFLRSPFGTTAAAAAAATTQRASVAMPVSTEAATTTAAKTPAHPIAAVAQLRSTSDKFRNLLDVAHCAGLARSRGASMLFLPECFGFMGESAEQTLREAEDPSRLEAAGGGGPGGELAAALEAAVRGAAAGTAPGGTTGVPSPPVDSLLDGLRTIARASGLWISGGGVHVSGAPPEDGSKEGRPRVYNTHVVLDADGALRASYQKIHLFDVSIPGKVDLRESRTTAPGTRLVVCNSPVGRLGVTTCYDMRFPEVYTELVGTMGAQVLLLPSAFTVPTGAAHWHTLLRARAIENQCYVLAAAQYGRHNARRDSFGHSLAVDPWGKILADAGGYPTAEEAETGQDDRTTPEPPSIVTAEIDLSRIDSIRQRMPIDLHRSSARF</sequence>
<name>A0A448Z642_9STRA</name>
<dbReference type="InterPro" id="IPR036526">
    <property type="entry name" value="C-N_Hydrolase_sf"/>
</dbReference>
<gene>
    <name evidence="3" type="ORF">PSNMU_V1.4_AUG-EV-PASAV3_0042230</name>
</gene>
<dbReference type="EMBL" id="CAACVS010000127">
    <property type="protein sequence ID" value="VEU37496.1"/>
    <property type="molecule type" value="Genomic_DNA"/>
</dbReference>
<dbReference type="Pfam" id="PF00795">
    <property type="entry name" value="CN_hydrolase"/>
    <property type="match status" value="1"/>
</dbReference>
<evidence type="ECO:0000313" key="3">
    <source>
        <dbReference type="EMBL" id="VEU37496.1"/>
    </source>
</evidence>
<evidence type="ECO:0000259" key="2">
    <source>
        <dbReference type="PROSITE" id="PS50263"/>
    </source>
</evidence>
<dbReference type="InterPro" id="IPR003010">
    <property type="entry name" value="C-N_Hydrolase"/>
</dbReference>
<dbReference type="CDD" id="cd07572">
    <property type="entry name" value="nit"/>
    <property type="match status" value="1"/>
</dbReference>
<proteinExistence type="predicted"/>
<protein>
    <recommendedName>
        <fullName evidence="2">CN hydrolase domain-containing protein</fullName>
    </recommendedName>
</protein>
<feature type="domain" description="CN hydrolase" evidence="2">
    <location>
        <begin position="55"/>
        <end position="385"/>
    </location>
</feature>
<dbReference type="Proteomes" id="UP000291116">
    <property type="component" value="Unassembled WGS sequence"/>
</dbReference>
<evidence type="ECO:0000313" key="4">
    <source>
        <dbReference type="Proteomes" id="UP000291116"/>
    </source>
</evidence>
<organism evidence="3 4">
    <name type="scientific">Pseudo-nitzschia multistriata</name>
    <dbReference type="NCBI Taxonomy" id="183589"/>
    <lineage>
        <taxon>Eukaryota</taxon>
        <taxon>Sar</taxon>
        <taxon>Stramenopiles</taxon>
        <taxon>Ochrophyta</taxon>
        <taxon>Bacillariophyta</taxon>
        <taxon>Bacillariophyceae</taxon>
        <taxon>Bacillariophycidae</taxon>
        <taxon>Bacillariales</taxon>
        <taxon>Bacillariaceae</taxon>
        <taxon>Pseudo-nitzschia</taxon>
    </lineage>
</organism>
<dbReference type="GO" id="GO:0016811">
    <property type="term" value="F:hydrolase activity, acting on carbon-nitrogen (but not peptide) bonds, in linear amides"/>
    <property type="evidence" value="ECO:0007669"/>
    <property type="project" value="InterPro"/>
</dbReference>
<dbReference type="Gene3D" id="3.60.110.10">
    <property type="entry name" value="Carbon-nitrogen hydrolase"/>
    <property type="match status" value="1"/>
</dbReference>
<dbReference type="SUPFAM" id="SSF56317">
    <property type="entry name" value="Carbon-nitrogen hydrolase"/>
    <property type="match status" value="1"/>
</dbReference>